<dbReference type="AlphaFoldDB" id="A0AAV4RUX7"/>
<evidence type="ECO:0000313" key="2">
    <source>
        <dbReference type="Proteomes" id="UP001054945"/>
    </source>
</evidence>
<protein>
    <recommendedName>
        <fullName evidence="3">Secreted protein</fullName>
    </recommendedName>
</protein>
<evidence type="ECO:0000313" key="1">
    <source>
        <dbReference type="EMBL" id="GIY24110.1"/>
    </source>
</evidence>
<dbReference type="EMBL" id="BPLR01008353">
    <property type="protein sequence ID" value="GIY24110.1"/>
    <property type="molecule type" value="Genomic_DNA"/>
</dbReference>
<dbReference type="Proteomes" id="UP001054945">
    <property type="component" value="Unassembled WGS sequence"/>
</dbReference>
<gene>
    <name evidence="1" type="ORF">CEXT_446871</name>
</gene>
<keyword evidence="2" id="KW-1185">Reference proteome</keyword>
<sequence>MTTAAVTHQIILFFCVNIMRKGLRVLPNEFSKLPPFYTFHNRRCTQKAEHISLNNPQTIDNGRKMGYARPLGHLNTWIT</sequence>
<name>A0AAV4RUX7_CAEEX</name>
<comment type="caution">
    <text evidence="1">The sequence shown here is derived from an EMBL/GenBank/DDBJ whole genome shotgun (WGS) entry which is preliminary data.</text>
</comment>
<accession>A0AAV4RUX7</accession>
<evidence type="ECO:0008006" key="3">
    <source>
        <dbReference type="Google" id="ProtNLM"/>
    </source>
</evidence>
<reference evidence="1 2" key="1">
    <citation type="submission" date="2021-06" db="EMBL/GenBank/DDBJ databases">
        <title>Caerostris extrusa draft genome.</title>
        <authorList>
            <person name="Kono N."/>
            <person name="Arakawa K."/>
        </authorList>
    </citation>
    <scope>NUCLEOTIDE SEQUENCE [LARGE SCALE GENOMIC DNA]</scope>
</reference>
<proteinExistence type="predicted"/>
<organism evidence="1 2">
    <name type="scientific">Caerostris extrusa</name>
    <name type="common">Bark spider</name>
    <name type="synonym">Caerostris bankana</name>
    <dbReference type="NCBI Taxonomy" id="172846"/>
    <lineage>
        <taxon>Eukaryota</taxon>
        <taxon>Metazoa</taxon>
        <taxon>Ecdysozoa</taxon>
        <taxon>Arthropoda</taxon>
        <taxon>Chelicerata</taxon>
        <taxon>Arachnida</taxon>
        <taxon>Araneae</taxon>
        <taxon>Araneomorphae</taxon>
        <taxon>Entelegynae</taxon>
        <taxon>Araneoidea</taxon>
        <taxon>Araneidae</taxon>
        <taxon>Caerostris</taxon>
    </lineage>
</organism>